<comment type="caution">
    <text evidence="2">The sequence shown here is derived from an EMBL/GenBank/DDBJ whole genome shotgun (WGS) entry which is preliminary data.</text>
</comment>
<evidence type="ECO:0000256" key="1">
    <source>
        <dbReference type="SAM" id="MobiDB-lite"/>
    </source>
</evidence>
<evidence type="ECO:0000313" key="2">
    <source>
        <dbReference type="EMBL" id="KAG5185346.1"/>
    </source>
</evidence>
<reference evidence="2" key="1">
    <citation type="submission" date="2021-02" db="EMBL/GenBank/DDBJ databases">
        <title>First Annotated Genome of the Yellow-green Alga Tribonema minus.</title>
        <authorList>
            <person name="Mahan K.M."/>
        </authorList>
    </citation>
    <scope>NUCLEOTIDE SEQUENCE</scope>
    <source>
        <strain evidence="2">UTEX B ZZ1240</strain>
    </source>
</reference>
<evidence type="ECO:0000313" key="3">
    <source>
        <dbReference type="Proteomes" id="UP000664859"/>
    </source>
</evidence>
<proteinExistence type="predicted"/>
<name>A0A835Z149_9STRA</name>
<keyword evidence="3" id="KW-1185">Reference proteome</keyword>
<dbReference type="EMBL" id="JAFCMP010000135">
    <property type="protein sequence ID" value="KAG5185346.1"/>
    <property type="molecule type" value="Genomic_DNA"/>
</dbReference>
<organism evidence="2 3">
    <name type="scientific">Tribonema minus</name>
    <dbReference type="NCBI Taxonomy" id="303371"/>
    <lineage>
        <taxon>Eukaryota</taxon>
        <taxon>Sar</taxon>
        <taxon>Stramenopiles</taxon>
        <taxon>Ochrophyta</taxon>
        <taxon>PX clade</taxon>
        <taxon>Xanthophyceae</taxon>
        <taxon>Tribonematales</taxon>
        <taxon>Tribonemataceae</taxon>
        <taxon>Tribonema</taxon>
    </lineage>
</organism>
<sequence>MPTFDALEAPIFALEATDITALQLRSALSDDDGETHAAIAQSKAPPVQQRHKASKRQDVRPDALQVLTVMAQNRLLPKSAWGMCRSMHRKLEGRFDADPLVALSLSPPAPGAGARDRFDGLFEDVKAMTLCGMQGTLTRVPCSLQELHLLACNPMEMLPLLRTALRLTDSGPQSDVLTLVRRLPDSVGDLRALTALDLRACTRLTLYQTLSATSKL</sequence>
<protein>
    <submittedName>
        <fullName evidence="2">Uncharacterized protein</fullName>
    </submittedName>
</protein>
<dbReference type="AlphaFoldDB" id="A0A835Z149"/>
<dbReference type="Proteomes" id="UP000664859">
    <property type="component" value="Unassembled WGS sequence"/>
</dbReference>
<feature type="region of interest" description="Disordered" evidence="1">
    <location>
        <begin position="33"/>
        <end position="59"/>
    </location>
</feature>
<gene>
    <name evidence="2" type="ORF">JKP88DRAFT_244449</name>
</gene>
<accession>A0A835Z149</accession>